<evidence type="ECO:0000313" key="10">
    <source>
        <dbReference type="Proteomes" id="UP000284021"/>
    </source>
</evidence>
<dbReference type="GO" id="GO:0003697">
    <property type="term" value="F:single-stranded DNA binding"/>
    <property type="evidence" value="ECO:0007669"/>
    <property type="project" value="InterPro"/>
</dbReference>
<keyword evidence="2 8" id="KW-0645">Protease</keyword>
<evidence type="ECO:0000256" key="3">
    <source>
        <dbReference type="ARBA" id="ARBA00022763"/>
    </source>
</evidence>
<evidence type="ECO:0000256" key="8">
    <source>
        <dbReference type="RuleBase" id="RU364100"/>
    </source>
</evidence>
<organism evidence="9 10">
    <name type="scientific">Pseudomonas cavernicola</name>
    <dbReference type="NCBI Taxonomy" id="2320866"/>
    <lineage>
        <taxon>Bacteria</taxon>
        <taxon>Pseudomonadati</taxon>
        <taxon>Pseudomonadota</taxon>
        <taxon>Gammaproteobacteria</taxon>
        <taxon>Pseudomonadales</taxon>
        <taxon>Pseudomonadaceae</taxon>
        <taxon>Pseudomonas</taxon>
    </lineage>
</organism>
<evidence type="ECO:0000256" key="1">
    <source>
        <dbReference type="ARBA" id="ARBA00008136"/>
    </source>
</evidence>
<dbReference type="OrthoDB" id="6192129at2"/>
<dbReference type="GO" id="GO:0106300">
    <property type="term" value="P:protein-DNA covalent cross-linking repair"/>
    <property type="evidence" value="ECO:0007669"/>
    <property type="project" value="InterPro"/>
</dbReference>
<evidence type="ECO:0000256" key="4">
    <source>
        <dbReference type="ARBA" id="ARBA00022801"/>
    </source>
</evidence>
<dbReference type="Gene3D" id="3.90.1680.10">
    <property type="entry name" value="SOS response associated peptidase-like"/>
    <property type="match status" value="1"/>
</dbReference>
<evidence type="ECO:0000256" key="5">
    <source>
        <dbReference type="ARBA" id="ARBA00023124"/>
    </source>
</evidence>
<dbReference type="InterPro" id="IPR003738">
    <property type="entry name" value="SRAP"/>
</dbReference>
<keyword evidence="6" id="KW-0238">DNA-binding</keyword>
<gene>
    <name evidence="9" type="ORF">D3879_06455</name>
</gene>
<comment type="similarity">
    <text evidence="1 8">Belongs to the SOS response-associated peptidase family.</text>
</comment>
<evidence type="ECO:0000256" key="2">
    <source>
        <dbReference type="ARBA" id="ARBA00022670"/>
    </source>
</evidence>
<keyword evidence="5" id="KW-0190">Covalent protein-DNA linkage</keyword>
<dbReference type="Pfam" id="PF02586">
    <property type="entry name" value="SRAP"/>
    <property type="match status" value="1"/>
</dbReference>
<keyword evidence="7" id="KW-0456">Lyase</keyword>
<dbReference type="SUPFAM" id="SSF143081">
    <property type="entry name" value="BB1717-like"/>
    <property type="match status" value="1"/>
</dbReference>
<evidence type="ECO:0000256" key="6">
    <source>
        <dbReference type="ARBA" id="ARBA00023125"/>
    </source>
</evidence>
<keyword evidence="4 8" id="KW-0378">Hydrolase</keyword>
<dbReference type="InterPro" id="IPR036590">
    <property type="entry name" value="SRAP-like"/>
</dbReference>
<sequence>MCGRFAQYQGMADYLRELDSEQDVISGYDNVPIDHYNVPPTTKVQLLHAEGGGLTIAAVKWGWAPHWAQGRMPPPINARVETVASGKFFKQIWPHRALVAADGWYEWVKDEADPKRKQPYFIRLREGGAMFFAAIGQIPHEGELREGDGFVIITADSQGGMVDIHDRRPVVLEPSLAREWIDPDTTLARAEEIVLICGRPTEDFEWYAVDKAVGNVRNQGDALIHPLGDSES</sequence>
<dbReference type="RefSeq" id="WP_119953241.1">
    <property type="nucleotide sequence ID" value="NZ_QYUR01000002.1"/>
</dbReference>
<keyword evidence="3" id="KW-0227">DNA damage</keyword>
<dbReference type="AlphaFoldDB" id="A0A418XKB6"/>
<dbReference type="GO" id="GO:0006508">
    <property type="term" value="P:proteolysis"/>
    <property type="evidence" value="ECO:0007669"/>
    <property type="project" value="UniProtKB-KW"/>
</dbReference>
<comment type="caution">
    <text evidence="9">The sequence shown here is derived from an EMBL/GenBank/DDBJ whole genome shotgun (WGS) entry which is preliminary data.</text>
</comment>
<accession>A0A418XKB6</accession>
<keyword evidence="10" id="KW-1185">Reference proteome</keyword>
<reference evidence="9 10" key="1">
    <citation type="submission" date="2018-09" db="EMBL/GenBank/DDBJ databases">
        <authorList>
            <person name="Zhu H."/>
        </authorList>
    </citation>
    <scope>NUCLEOTIDE SEQUENCE [LARGE SCALE GENOMIC DNA]</scope>
    <source>
        <strain evidence="9 10">K1S02-6</strain>
    </source>
</reference>
<protein>
    <recommendedName>
        <fullName evidence="8">Abasic site processing protein</fullName>
        <ecNumber evidence="8">3.4.-.-</ecNumber>
    </recommendedName>
</protein>
<dbReference type="PANTHER" id="PTHR13604">
    <property type="entry name" value="DC12-RELATED"/>
    <property type="match status" value="1"/>
</dbReference>
<proteinExistence type="inferred from homology"/>
<dbReference type="EC" id="3.4.-.-" evidence="8"/>
<evidence type="ECO:0000313" key="9">
    <source>
        <dbReference type="EMBL" id="RJG12918.1"/>
    </source>
</evidence>
<dbReference type="Proteomes" id="UP000284021">
    <property type="component" value="Unassembled WGS sequence"/>
</dbReference>
<dbReference type="EMBL" id="QYUR01000002">
    <property type="protein sequence ID" value="RJG12918.1"/>
    <property type="molecule type" value="Genomic_DNA"/>
</dbReference>
<name>A0A418XKB6_9PSED</name>
<dbReference type="GO" id="GO:0008233">
    <property type="term" value="F:peptidase activity"/>
    <property type="evidence" value="ECO:0007669"/>
    <property type="project" value="UniProtKB-KW"/>
</dbReference>
<dbReference type="PANTHER" id="PTHR13604:SF0">
    <property type="entry name" value="ABASIC SITE PROCESSING PROTEIN HMCES"/>
    <property type="match status" value="1"/>
</dbReference>
<evidence type="ECO:0000256" key="7">
    <source>
        <dbReference type="ARBA" id="ARBA00023239"/>
    </source>
</evidence>
<dbReference type="GO" id="GO:0016829">
    <property type="term" value="F:lyase activity"/>
    <property type="evidence" value="ECO:0007669"/>
    <property type="project" value="UniProtKB-KW"/>
</dbReference>